<organism evidence="2 3">
    <name type="scientific">Lederbergia citrea</name>
    <dbReference type="NCBI Taxonomy" id="2833581"/>
    <lineage>
        <taxon>Bacteria</taxon>
        <taxon>Bacillati</taxon>
        <taxon>Bacillota</taxon>
        <taxon>Bacilli</taxon>
        <taxon>Bacillales</taxon>
        <taxon>Bacillaceae</taxon>
        <taxon>Lederbergia</taxon>
    </lineage>
</organism>
<evidence type="ECO:0000313" key="2">
    <source>
        <dbReference type="EMBL" id="MBS4224045.1"/>
    </source>
</evidence>
<dbReference type="SUPFAM" id="SSF53448">
    <property type="entry name" value="Nucleotide-diphospho-sugar transferases"/>
    <property type="match status" value="1"/>
</dbReference>
<comment type="caution">
    <text evidence="2">The sequence shown here is derived from an EMBL/GenBank/DDBJ whole genome shotgun (WGS) entry which is preliminary data.</text>
</comment>
<dbReference type="EMBL" id="JAGYPN010000003">
    <property type="protein sequence ID" value="MBS4224045.1"/>
    <property type="molecule type" value="Genomic_DNA"/>
</dbReference>
<reference evidence="2 3" key="1">
    <citation type="submission" date="2021-05" db="EMBL/GenBank/DDBJ databases">
        <title>Novel Bacillus species.</title>
        <authorList>
            <person name="Liu G."/>
        </authorList>
    </citation>
    <scope>NUCLEOTIDE SEQUENCE [LARGE SCALE GENOMIC DNA]</scope>
    <source>
        <strain evidence="2 3">FJAT-49682</strain>
    </source>
</reference>
<dbReference type="RefSeq" id="WP_213099097.1">
    <property type="nucleotide sequence ID" value="NZ_JAGYPN010000003.1"/>
</dbReference>
<dbReference type="Pfam" id="PF12804">
    <property type="entry name" value="NTP_transf_3"/>
    <property type="match status" value="1"/>
</dbReference>
<evidence type="ECO:0000313" key="3">
    <source>
        <dbReference type="Proteomes" id="UP000676456"/>
    </source>
</evidence>
<dbReference type="PANTHER" id="PTHR43777">
    <property type="entry name" value="MOLYBDENUM COFACTOR CYTIDYLYLTRANSFERASE"/>
    <property type="match status" value="1"/>
</dbReference>
<proteinExistence type="predicted"/>
<evidence type="ECO:0000259" key="1">
    <source>
        <dbReference type="Pfam" id="PF12804"/>
    </source>
</evidence>
<dbReference type="AlphaFoldDB" id="A0A942UNP4"/>
<dbReference type="PANTHER" id="PTHR43777:SF1">
    <property type="entry name" value="MOLYBDENUM COFACTOR CYTIDYLYLTRANSFERASE"/>
    <property type="match status" value="1"/>
</dbReference>
<protein>
    <submittedName>
        <fullName evidence="2">NTP transferase domain-containing protein</fullName>
    </submittedName>
</protein>
<dbReference type="CDD" id="cd04182">
    <property type="entry name" value="GT_2_like_f"/>
    <property type="match status" value="1"/>
</dbReference>
<feature type="domain" description="MobA-like NTP transferase" evidence="1">
    <location>
        <begin position="5"/>
        <end position="166"/>
    </location>
</feature>
<keyword evidence="3" id="KW-1185">Reference proteome</keyword>
<dbReference type="InterPro" id="IPR029044">
    <property type="entry name" value="Nucleotide-diphossugar_trans"/>
</dbReference>
<gene>
    <name evidence="2" type="ORF">KHA91_14980</name>
</gene>
<accession>A0A942UNP4</accession>
<sequence length="205" mass="23015">MNIIGIYLAAGNSRRMGKNKLALPTANGTVGSLALQTALTSSLEKVYVITKHNEPDWLPREMALHEKCNLITCPSAQEGQSESLRCGILQAQKEKANAAIVLLADQPFITNKMIDDMITLMKEEPLIQFVAASYQHITRPPVLFSSFMFPTILEIKGDIGAKNLLRGEFFRHGKMLDFDDEKLFFDVDTVEDYDKLHHFLNGPFN</sequence>
<name>A0A942UNP4_9BACI</name>
<dbReference type="Gene3D" id="3.90.550.10">
    <property type="entry name" value="Spore Coat Polysaccharide Biosynthesis Protein SpsA, Chain A"/>
    <property type="match status" value="1"/>
</dbReference>
<dbReference type="GO" id="GO:0016779">
    <property type="term" value="F:nucleotidyltransferase activity"/>
    <property type="evidence" value="ECO:0007669"/>
    <property type="project" value="UniProtKB-ARBA"/>
</dbReference>
<dbReference type="InterPro" id="IPR025877">
    <property type="entry name" value="MobA-like_NTP_Trfase"/>
</dbReference>
<keyword evidence="2" id="KW-0808">Transferase</keyword>
<dbReference type="Proteomes" id="UP000676456">
    <property type="component" value="Unassembled WGS sequence"/>
</dbReference>